<name>A0A852SZ66_9MICO</name>
<dbReference type="InterPro" id="IPR003018">
    <property type="entry name" value="GAF"/>
</dbReference>
<dbReference type="SMART" id="SM01012">
    <property type="entry name" value="ANTAR"/>
    <property type="match status" value="1"/>
</dbReference>
<gene>
    <name evidence="4" type="ORF">BJ963_002045</name>
</gene>
<dbReference type="Proteomes" id="UP000589620">
    <property type="component" value="Unassembled WGS sequence"/>
</dbReference>
<keyword evidence="2" id="KW-0804">Transcription</keyword>
<dbReference type="EMBL" id="JACCBJ010000001">
    <property type="protein sequence ID" value="NYD74526.1"/>
    <property type="molecule type" value="Genomic_DNA"/>
</dbReference>
<sequence length="232" mass="25113">MNESIVDARPGDAQQAEYWRPFMEALPVTGTAVSTIGDLLGTETVSASDAVAARLDELQFDLGEGPCWDALTLRRPVLEPDLQGRPRRAWPSFTAAAIDAGVGALFAFPMLVGPLRIGAVDLYAREALPLDEAHTQAATRLAKAAGRTLLRRALAAAGREEPPEDANPFSRRVVHQATGMVLAQLDVSADDARMVIQAHAFATERSMMEVSRDILDGRLDLSELDREEGPER</sequence>
<dbReference type="Gene3D" id="3.30.450.40">
    <property type="match status" value="1"/>
</dbReference>
<protein>
    <recommendedName>
        <fullName evidence="3">ANTAR domain-containing protein</fullName>
    </recommendedName>
</protein>
<dbReference type="Gene3D" id="1.10.10.10">
    <property type="entry name" value="Winged helix-like DNA-binding domain superfamily/Winged helix DNA-binding domain"/>
    <property type="match status" value="1"/>
</dbReference>
<dbReference type="RefSeq" id="WP_179456414.1">
    <property type="nucleotide sequence ID" value="NZ_BAAAPX010000001.1"/>
</dbReference>
<evidence type="ECO:0000256" key="2">
    <source>
        <dbReference type="ARBA" id="ARBA00023163"/>
    </source>
</evidence>
<keyword evidence="5" id="KW-1185">Reference proteome</keyword>
<evidence type="ECO:0000259" key="3">
    <source>
        <dbReference type="PROSITE" id="PS50921"/>
    </source>
</evidence>
<dbReference type="GO" id="GO:0003723">
    <property type="term" value="F:RNA binding"/>
    <property type="evidence" value="ECO:0007669"/>
    <property type="project" value="InterPro"/>
</dbReference>
<evidence type="ECO:0000313" key="4">
    <source>
        <dbReference type="EMBL" id="NYD74526.1"/>
    </source>
</evidence>
<accession>A0A852SZ66</accession>
<organism evidence="4 5">
    <name type="scientific">Leifsonia soli</name>
    <dbReference type="NCBI Taxonomy" id="582665"/>
    <lineage>
        <taxon>Bacteria</taxon>
        <taxon>Bacillati</taxon>
        <taxon>Actinomycetota</taxon>
        <taxon>Actinomycetes</taxon>
        <taxon>Micrococcales</taxon>
        <taxon>Microbacteriaceae</taxon>
        <taxon>Leifsonia</taxon>
    </lineage>
</organism>
<comment type="caution">
    <text evidence="4">The sequence shown here is derived from an EMBL/GenBank/DDBJ whole genome shotgun (WGS) entry which is preliminary data.</text>
</comment>
<proteinExistence type="predicted"/>
<evidence type="ECO:0000256" key="1">
    <source>
        <dbReference type="ARBA" id="ARBA00023015"/>
    </source>
</evidence>
<evidence type="ECO:0000313" key="5">
    <source>
        <dbReference type="Proteomes" id="UP000589620"/>
    </source>
</evidence>
<dbReference type="Pfam" id="PF03861">
    <property type="entry name" value="ANTAR"/>
    <property type="match status" value="1"/>
</dbReference>
<keyword evidence="1" id="KW-0805">Transcription regulation</keyword>
<dbReference type="SUPFAM" id="SSF55781">
    <property type="entry name" value="GAF domain-like"/>
    <property type="match status" value="1"/>
</dbReference>
<dbReference type="AlphaFoldDB" id="A0A852SZ66"/>
<dbReference type="Pfam" id="PF13185">
    <property type="entry name" value="GAF_2"/>
    <property type="match status" value="1"/>
</dbReference>
<feature type="domain" description="ANTAR" evidence="3">
    <location>
        <begin position="154"/>
        <end position="215"/>
    </location>
</feature>
<dbReference type="InterPro" id="IPR029016">
    <property type="entry name" value="GAF-like_dom_sf"/>
</dbReference>
<dbReference type="PROSITE" id="PS50921">
    <property type="entry name" value="ANTAR"/>
    <property type="match status" value="1"/>
</dbReference>
<dbReference type="InterPro" id="IPR005561">
    <property type="entry name" value="ANTAR"/>
</dbReference>
<reference evidence="4 5" key="1">
    <citation type="submission" date="2020-07" db="EMBL/GenBank/DDBJ databases">
        <title>Sequencing the genomes of 1000 actinobacteria strains.</title>
        <authorList>
            <person name="Klenk H.-P."/>
        </authorList>
    </citation>
    <scope>NUCLEOTIDE SEQUENCE [LARGE SCALE GENOMIC DNA]</scope>
    <source>
        <strain evidence="4 5">DSM 23871</strain>
    </source>
</reference>
<dbReference type="InterPro" id="IPR036388">
    <property type="entry name" value="WH-like_DNA-bd_sf"/>
</dbReference>